<organism evidence="3 4">
    <name type="scientific">Aeoliella mucimassa</name>
    <dbReference type="NCBI Taxonomy" id="2527972"/>
    <lineage>
        <taxon>Bacteria</taxon>
        <taxon>Pseudomonadati</taxon>
        <taxon>Planctomycetota</taxon>
        <taxon>Planctomycetia</taxon>
        <taxon>Pirellulales</taxon>
        <taxon>Lacipirellulaceae</taxon>
        <taxon>Aeoliella</taxon>
    </lineage>
</organism>
<dbReference type="AlphaFoldDB" id="A0A518AKU5"/>
<keyword evidence="4" id="KW-1185">Reference proteome</keyword>
<dbReference type="RefSeq" id="WP_145246186.1">
    <property type="nucleotide sequence ID" value="NZ_CP036278.1"/>
</dbReference>
<reference evidence="3 4" key="1">
    <citation type="submission" date="2019-02" db="EMBL/GenBank/DDBJ databases">
        <title>Deep-cultivation of Planctomycetes and their phenomic and genomic characterization uncovers novel biology.</title>
        <authorList>
            <person name="Wiegand S."/>
            <person name="Jogler M."/>
            <person name="Boedeker C."/>
            <person name="Pinto D."/>
            <person name="Vollmers J."/>
            <person name="Rivas-Marin E."/>
            <person name="Kohn T."/>
            <person name="Peeters S.H."/>
            <person name="Heuer A."/>
            <person name="Rast P."/>
            <person name="Oberbeckmann S."/>
            <person name="Bunk B."/>
            <person name="Jeske O."/>
            <person name="Meyerdierks A."/>
            <person name="Storesund J.E."/>
            <person name="Kallscheuer N."/>
            <person name="Luecker S."/>
            <person name="Lage O.M."/>
            <person name="Pohl T."/>
            <person name="Merkel B.J."/>
            <person name="Hornburger P."/>
            <person name="Mueller R.-W."/>
            <person name="Bruemmer F."/>
            <person name="Labrenz M."/>
            <person name="Spormann A.M."/>
            <person name="Op den Camp H."/>
            <person name="Overmann J."/>
            <person name="Amann R."/>
            <person name="Jetten M.S.M."/>
            <person name="Mascher T."/>
            <person name="Medema M.H."/>
            <person name="Devos D.P."/>
            <person name="Kaster A.-K."/>
            <person name="Ovreas L."/>
            <person name="Rohde M."/>
            <person name="Galperin M.Y."/>
            <person name="Jogler C."/>
        </authorList>
    </citation>
    <scope>NUCLEOTIDE SEQUENCE [LARGE SCALE GENOMIC DNA]</scope>
    <source>
        <strain evidence="3 4">Pan181</strain>
    </source>
</reference>
<evidence type="ECO:0000313" key="3">
    <source>
        <dbReference type="EMBL" id="QDU55316.1"/>
    </source>
</evidence>
<keyword evidence="1" id="KW-0175">Coiled coil</keyword>
<evidence type="ECO:0000313" key="4">
    <source>
        <dbReference type="Proteomes" id="UP000315750"/>
    </source>
</evidence>
<dbReference type="KEGG" id="amuc:Pan181_15050"/>
<keyword evidence="2" id="KW-0472">Membrane</keyword>
<gene>
    <name evidence="3" type="ORF">Pan181_15050</name>
</gene>
<feature type="transmembrane region" description="Helical" evidence="2">
    <location>
        <begin position="7"/>
        <end position="27"/>
    </location>
</feature>
<name>A0A518AKU5_9BACT</name>
<evidence type="ECO:0000256" key="2">
    <source>
        <dbReference type="SAM" id="Phobius"/>
    </source>
</evidence>
<keyword evidence="2" id="KW-0812">Transmembrane</keyword>
<proteinExistence type="predicted"/>
<evidence type="ECO:0000256" key="1">
    <source>
        <dbReference type="SAM" id="Coils"/>
    </source>
</evidence>
<dbReference type="Proteomes" id="UP000315750">
    <property type="component" value="Chromosome"/>
</dbReference>
<keyword evidence="2" id="KW-1133">Transmembrane helix</keyword>
<accession>A0A518AKU5</accession>
<dbReference type="OrthoDB" id="275553at2"/>
<feature type="coiled-coil region" evidence="1">
    <location>
        <begin position="109"/>
        <end position="136"/>
    </location>
</feature>
<sequence length="226" mass="26025">MRALFTLIGYVSTATLIAIAVGLAYLWQTNLLTNQKMFRIVALVHDIDLDKIAEEENLGEQVAPPEEVSMEDVELFREVKLRDYEVKINALTVGKQEFERTFRDLNEGRKRFDQIASELKDRLEQQKELASEENLAAVVNGLEMMRPAEAKELLLRFMDEPDGKRDAIILMKEMQQSKLAKILLQFKLEGELDQYHEIQQLMLDGFPEGPEIENMLEQIQRTDAGP</sequence>
<protein>
    <submittedName>
        <fullName evidence="3">Uncharacterized protein</fullName>
    </submittedName>
</protein>
<dbReference type="EMBL" id="CP036278">
    <property type="protein sequence ID" value="QDU55316.1"/>
    <property type="molecule type" value="Genomic_DNA"/>
</dbReference>